<name>A0A918U9K3_9NEIS</name>
<dbReference type="Pfam" id="PF13699">
    <property type="entry name" value="eCIS_core"/>
    <property type="match status" value="1"/>
</dbReference>
<dbReference type="RefSeq" id="WP_189533146.1">
    <property type="nucleotide sequence ID" value="NZ_BMYX01000007.1"/>
</dbReference>
<proteinExistence type="predicted"/>
<evidence type="ECO:0000313" key="4">
    <source>
        <dbReference type="Proteomes" id="UP000645257"/>
    </source>
</evidence>
<reference evidence="3" key="1">
    <citation type="journal article" date="2014" name="Int. J. Syst. Evol. Microbiol.">
        <title>Complete genome sequence of Corynebacterium casei LMG S-19264T (=DSM 44701T), isolated from a smear-ripened cheese.</title>
        <authorList>
            <consortium name="US DOE Joint Genome Institute (JGI-PGF)"/>
            <person name="Walter F."/>
            <person name="Albersmeier A."/>
            <person name="Kalinowski J."/>
            <person name="Ruckert C."/>
        </authorList>
    </citation>
    <scope>NUCLEOTIDE SEQUENCE</scope>
    <source>
        <strain evidence="3">KCTC 32182</strain>
    </source>
</reference>
<accession>A0A918U9K3</accession>
<reference evidence="3" key="2">
    <citation type="submission" date="2020-09" db="EMBL/GenBank/DDBJ databases">
        <authorList>
            <person name="Sun Q."/>
            <person name="Kim S."/>
        </authorList>
    </citation>
    <scope>NUCLEOTIDE SEQUENCE</scope>
    <source>
        <strain evidence="3">KCTC 32182</strain>
    </source>
</reference>
<keyword evidence="4" id="KW-1185">Reference proteome</keyword>
<gene>
    <name evidence="3" type="ORF">GCM10011289_16390</name>
</gene>
<feature type="region of interest" description="Disordered" evidence="1">
    <location>
        <begin position="285"/>
        <end position="313"/>
    </location>
</feature>
<comment type="caution">
    <text evidence="3">The sequence shown here is derived from an EMBL/GenBank/DDBJ whole genome shotgun (WGS) entry which is preliminary data.</text>
</comment>
<evidence type="ECO:0000256" key="1">
    <source>
        <dbReference type="SAM" id="MobiDB-lite"/>
    </source>
</evidence>
<dbReference type="EMBL" id="BMYX01000007">
    <property type="protein sequence ID" value="GGY13765.1"/>
    <property type="molecule type" value="Genomic_DNA"/>
</dbReference>
<organism evidence="3 4">
    <name type="scientific">Paludibacterium paludis</name>
    <dbReference type="NCBI Taxonomy" id="1225769"/>
    <lineage>
        <taxon>Bacteria</taxon>
        <taxon>Pseudomonadati</taxon>
        <taxon>Pseudomonadota</taxon>
        <taxon>Betaproteobacteria</taxon>
        <taxon>Neisseriales</taxon>
        <taxon>Chromobacteriaceae</taxon>
        <taxon>Paludibacterium</taxon>
    </lineage>
</organism>
<dbReference type="AlphaFoldDB" id="A0A918U9K3"/>
<protein>
    <recommendedName>
        <fullName evidence="2">eCIS core domain-containing protein</fullName>
    </recommendedName>
</protein>
<feature type="region of interest" description="Disordered" evidence="1">
    <location>
        <begin position="1"/>
        <end position="30"/>
    </location>
</feature>
<dbReference type="InterPro" id="IPR025295">
    <property type="entry name" value="eCIS_core_dom"/>
</dbReference>
<dbReference type="Proteomes" id="UP000645257">
    <property type="component" value="Unassembled WGS sequence"/>
</dbReference>
<evidence type="ECO:0000313" key="3">
    <source>
        <dbReference type="EMBL" id="GGY13765.1"/>
    </source>
</evidence>
<evidence type="ECO:0000259" key="2">
    <source>
        <dbReference type="Pfam" id="PF13699"/>
    </source>
</evidence>
<feature type="compositionally biased region" description="Polar residues" evidence="1">
    <location>
        <begin position="15"/>
        <end position="26"/>
    </location>
</feature>
<sequence length="607" mass="65946">MKAHADSPRILADSTADTPLRSQGGISVTPHHIVDGSRRVLAAKTVQMAADRSAQAARAARYQAMADTRLAARSLSAPAPSGAQGLPDRLKSGIEHLAGLPMDDVRVHRNSALPAQLHAHAFTQGTDIHLGAGQDRHLAHEAWHVVQQKQGRVKPTIQLHGGVAINDEKELENEADRMGERAQRGVPAPMPAAPGGAPAVHAVGAVVQHKRLAGQPAENIIQCATKTSLYGTFETEAYAIKDGAEGDEVDFNLTFLPKDSADATKVALVQVVKSVYKGDIEASTPNNIAKQTEQGHEIDQHPTNRNPLYATEDEPADNADTLAAYATNHPSIGQHAIKRTGTWVQKARLIDEPTIADEADSSMEFETSALAIEGNDAGTYYGSVSWGWKNITGNHAELLPFNLASQGVPTANFLAAAKKWNSAKASTGFYYTKADNTRVVNGKDKLLFLLPKDTKVKYIDDTEDGCIEMRVVGGGHDGKKGYIKVGDLKDRGDGKDTVKLPVMDKAPEEVKWFVAQFARAKEYVVAAFIRLPDPRIDYMNFVSEASMRKHGWNSTGEMYRDLQRYKKAFEKYEPLEQLYGWSRLATVGMAMNGGRAAGPSEPPDYFI</sequence>
<feature type="domain" description="eCIS core" evidence="2">
    <location>
        <begin position="86"/>
        <end position="151"/>
    </location>
</feature>
<feature type="compositionally biased region" description="Basic and acidic residues" evidence="1">
    <location>
        <begin position="293"/>
        <end position="302"/>
    </location>
</feature>